<comment type="caution">
    <text evidence="11">Lacks conserved residue(s) required for the propagation of feature annotation.</text>
</comment>
<evidence type="ECO:0000313" key="15">
    <source>
        <dbReference type="Proteomes" id="UP000523795"/>
    </source>
</evidence>
<keyword evidence="5 11" id="KW-0489">Methyltransferase</keyword>
<evidence type="ECO:0000313" key="14">
    <source>
        <dbReference type="EMBL" id="NKX52007.1"/>
    </source>
</evidence>
<keyword evidence="3 11" id="KW-0963">Cytoplasm</keyword>
<dbReference type="InterPro" id="IPR027492">
    <property type="entry name" value="RNA_MTrfase_RlmN"/>
</dbReference>
<feature type="binding site" evidence="11">
    <location>
        <begin position="284"/>
        <end position="286"/>
    </location>
    <ligand>
        <name>S-adenosyl-L-methionine</name>
        <dbReference type="ChEBI" id="CHEBI:59789"/>
    </ligand>
</feature>
<evidence type="ECO:0000256" key="10">
    <source>
        <dbReference type="ARBA" id="ARBA00023014"/>
    </source>
</evidence>
<dbReference type="PANTHER" id="PTHR30544:SF5">
    <property type="entry name" value="RADICAL SAM CORE DOMAIN-CONTAINING PROTEIN"/>
    <property type="match status" value="1"/>
</dbReference>
<evidence type="ECO:0000256" key="5">
    <source>
        <dbReference type="ARBA" id="ARBA00022603"/>
    </source>
</evidence>
<comment type="cofactor">
    <cofactor evidence="11">
        <name>[4Fe-4S] cluster</name>
        <dbReference type="ChEBI" id="CHEBI:49883"/>
    </cofactor>
    <text evidence="11">Binds 1 [4Fe-4S] cluster. The cluster is coordinated with 3 cysteines and an exchangeable S-adenosyl-L-methionine.</text>
</comment>
<keyword evidence="10 11" id="KW-0411">Iron-sulfur</keyword>
<dbReference type="Gene3D" id="3.20.20.70">
    <property type="entry name" value="Aldolase class I"/>
    <property type="match status" value="1"/>
</dbReference>
<evidence type="ECO:0000256" key="2">
    <source>
        <dbReference type="ARBA" id="ARBA00022485"/>
    </source>
</evidence>
<name>A0ABX1JW83_9MICC</name>
<comment type="catalytic activity">
    <reaction evidence="11">
        <text>adenosine(2503) in 23S rRNA + 2 reduced [2Fe-2S]-[ferredoxin] + 2 S-adenosyl-L-methionine = 2-methyladenosine(2503) in 23S rRNA + 5'-deoxyadenosine + L-methionine + 2 oxidized [2Fe-2S]-[ferredoxin] + S-adenosyl-L-homocysteine</text>
        <dbReference type="Rhea" id="RHEA:42916"/>
        <dbReference type="Rhea" id="RHEA-COMP:10000"/>
        <dbReference type="Rhea" id="RHEA-COMP:10001"/>
        <dbReference type="Rhea" id="RHEA-COMP:10152"/>
        <dbReference type="Rhea" id="RHEA-COMP:10282"/>
        <dbReference type="ChEBI" id="CHEBI:17319"/>
        <dbReference type="ChEBI" id="CHEBI:33737"/>
        <dbReference type="ChEBI" id="CHEBI:33738"/>
        <dbReference type="ChEBI" id="CHEBI:57844"/>
        <dbReference type="ChEBI" id="CHEBI:57856"/>
        <dbReference type="ChEBI" id="CHEBI:59789"/>
        <dbReference type="ChEBI" id="CHEBI:74411"/>
        <dbReference type="ChEBI" id="CHEBI:74497"/>
        <dbReference type="EC" id="2.1.1.192"/>
    </reaction>
</comment>
<feature type="active site" description="Proton acceptor" evidence="11">
    <location>
        <position position="143"/>
    </location>
</feature>
<comment type="catalytic activity">
    <reaction evidence="11">
        <text>adenosine(37) in tRNA + 2 reduced [2Fe-2S]-[ferredoxin] + 2 S-adenosyl-L-methionine = 2-methyladenosine(37) in tRNA + 5'-deoxyadenosine + L-methionine + 2 oxidized [2Fe-2S]-[ferredoxin] + S-adenosyl-L-homocysteine</text>
        <dbReference type="Rhea" id="RHEA:43332"/>
        <dbReference type="Rhea" id="RHEA-COMP:10000"/>
        <dbReference type="Rhea" id="RHEA-COMP:10001"/>
        <dbReference type="Rhea" id="RHEA-COMP:10162"/>
        <dbReference type="Rhea" id="RHEA-COMP:10485"/>
        <dbReference type="ChEBI" id="CHEBI:17319"/>
        <dbReference type="ChEBI" id="CHEBI:33737"/>
        <dbReference type="ChEBI" id="CHEBI:33738"/>
        <dbReference type="ChEBI" id="CHEBI:57844"/>
        <dbReference type="ChEBI" id="CHEBI:57856"/>
        <dbReference type="ChEBI" id="CHEBI:59789"/>
        <dbReference type="ChEBI" id="CHEBI:74411"/>
        <dbReference type="ChEBI" id="CHEBI:74497"/>
        <dbReference type="EC" id="2.1.1.192"/>
    </reaction>
</comment>
<evidence type="ECO:0000256" key="11">
    <source>
        <dbReference type="HAMAP-Rule" id="MF_01849"/>
    </source>
</evidence>
<evidence type="ECO:0000256" key="12">
    <source>
        <dbReference type="SAM" id="MobiDB-lite"/>
    </source>
</evidence>
<feature type="binding site" evidence="11">
    <location>
        <position position="363"/>
    </location>
    <ligand>
        <name>S-adenosyl-L-methionine</name>
        <dbReference type="ChEBI" id="CHEBI:59789"/>
    </ligand>
</feature>
<keyword evidence="7 11" id="KW-0949">S-adenosyl-L-methionine</keyword>
<organism evidence="14 15">
    <name type="scientific">Arthrobacter deserti</name>
    <dbReference type="NCBI Taxonomy" id="1742687"/>
    <lineage>
        <taxon>Bacteria</taxon>
        <taxon>Bacillati</taxon>
        <taxon>Actinomycetota</taxon>
        <taxon>Actinomycetes</taxon>
        <taxon>Micrococcales</taxon>
        <taxon>Micrococcaceae</taxon>
        <taxon>Arthrobacter</taxon>
    </lineage>
</organism>
<feature type="active site" description="S-methylcysteine intermediate" evidence="11">
    <location>
        <position position="406"/>
    </location>
</feature>
<dbReference type="NCBIfam" id="TIGR00048">
    <property type="entry name" value="rRNA_mod_RlmN"/>
    <property type="match status" value="1"/>
</dbReference>
<evidence type="ECO:0000256" key="8">
    <source>
        <dbReference type="ARBA" id="ARBA00022723"/>
    </source>
</evidence>
<evidence type="ECO:0000256" key="1">
    <source>
        <dbReference type="ARBA" id="ARBA00004496"/>
    </source>
</evidence>
<keyword evidence="4 11" id="KW-0698">rRNA processing</keyword>
<dbReference type="SFLD" id="SFLDS00029">
    <property type="entry name" value="Radical_SAM"/>
    <property type="match status" value="1"/>
</dbReference>
<reference evidence="14 15" key="1">
    <citation type="submission" date="2020-04" db="EMBL/GenBank/DDBJ databases">
        <authorList>
            <person name="Liu S."/>
        </authorList>
    </citation>
    <scope>NUCLEOTIDE SEQUENCE [LARGE SCALE GENOMIC DNA]</scope>
    <source>
        <strain evidence="14 15">CGMCC 1.15091</strain>
    </source>
</reference>
<accession>A0ABX1JW83</accession>
<dbReference type="CDD" id="cd01335">
    <property type="entry name" value="Radical_SAM"/>
    <property type="match status" value="1"/>
</dbReference>
<feature type="compositionally biased region" description="Low complexity" evidence="12">
    <location>
        <begin position="1"/>
        <end position="17"/>
    </location>
</feature>
<dbReference type="InterPro" id="IPR058240">
    <property type="entry name" value="rSAM_sf"/>
</dbReference>
<dbReference type="InterPro" id="IPR004383">
    <property type="entry name" value="rRNA_lsu_MTrfase_RlmN/Cfr"/>
</dbReference>
<evidence type="ECO:0000256" key="7">
    <source>
        <dbReference type="ARBA" id="ARBA00022691"/>
    </source>
</evidence>
<dbReference type="PANTHER" id="PTHR30544">
    <property type="entry name" value="23S RRNA METHYLTRANSFERASE"/>
    <property type="match status" value="1"/>
</dbReference>
<dbReference type="PROSITE" id="PS51918">
    <property type="entry name" value="RADICAL_SAM"/>
    <property type="match status" value="1"/>
</dbReference>
<dbReference type="EMBL" id="JAAZSR010000372">
    <property type="protein sequence ID" value="NKX52007.1"/>
    <property type="molecule type" value="Genomic_DNA"/>
</dbReference>
<dbReference type="SFLD" id="SFLDF00275">
    <property type="entry name" value="adenosine_C2_methyltransferase"/>
    <property type="match status" value="1"/>
</dbReference>
<feature type="region of interest" description="Disordered" evidence="12">
    <location>
        <begin position="1"/>
        <end position="37"/>
    </location>
</feature>
<feature type="binding site" evidence="11">
    <location>
        <begin position="227"/>
        <end position="228"/>
    </location>
    <ligand>
        <name>S-adenosyl-L-methionine</name>
        <dbReference type="ChEBI" id="CHEBI:59789"/>
    </ligand>
</feature>
<feature type="binding site" evidence="11">
    <location>
        <position position="167"/>
    </location>
    <ligand>
        <name>[4Fe-4S] cluster</name>
        <dbReference type="ChEBI" id="CHEBI:49883"/>
        <note>4Fe-4S-S-AdoMet</note>
    </ligand>
</feature>
<feature type="binding site" evidence="11">
    <location>
        <position position="163"/>
    </location>
    <ligand>
        <name>[4Fe-4S] cluster</name>
        <dbReference type="ChEBI" id="CHEBI:49883"/>
        <note>4Fe-4S-S-AdoMet</note>
    </ligand>
</feature>
<comment type="similarity">
    <text evidence="11">Belongs to the radical SAM superfamily. RlmN family.</text>
</comment>
<dbReference type="InterPro" id="IPR007197">
    <property type="entry name" value="rSAM"/>
</dbReference>
<dbReference type="SUPFAM" id="SSF102114">
    <property type="entry name" value="Radical SAM enzymes"/>
    <property type="match status" value="1"/>
</dbReference>
<dbReference type="Gene3D" id="1.10.150.530">
    <property type="match status" value="1"/>
</dbReference>
<evidence type="ECO:0000256" key="4">
    <source>
        <dbReference type="ARBA" id="ARBA00022552"/>
    </source>
</evidence>
<proteinExistence type="inferred from homology"/>
<keyword evidence="9 11" id="KW-0408">Iron</keyword>
<protein>
    <recommendedName>
        <fullName evidence="11">Probable dual-specificity RNA methyltransferase RlmN</fullName>
        <ecNumber evidence="11">2.1.1.192</ecNumber>
    </recommendedName>
    <alternativeName>
        <fullName evidence="11">23S rRNA (adenine(2503)-C(2))-methyltransferase</fullName>
    </alternativeName>
    <alternativeName>
        <fullName evidence="11">23S rRNA m2A2503 methyltransferase</fullName>
    </alternativeName>
    <alternativeName>
        <fullName evidence="11">Ribosomal RNA large subunit methyltransferase N</fullName>
    </alternativeName>
    <alternativeName>
        <fullName evidence="11">tRNA (adenine(37)-C(2))-methyltransferase</fullName>
    </alternativeName>
    <alternativeName>
        <fullName evidence="11">tRNA m2A37 methyltransferase</fullName>
    </alternativeName>
</protein>
<dbReference type="Pfam" id="PF04055">
    <property type="entry name" value="Radical_SAM"/>
    <property type="match status" value="1"/>
</dbReference>
<comment type="subcellular location">
    <subcellularLocation>
        <location evidence="1 11">Cytoplasm</location>
    </subcellularLocation>
</comment>
<evidence type="ECO:0000259" key="13">
    <source>
        <dbReference type="PROSITE" id="PS51918"/>
    </source>
</evidence>
<feature type="binding site" evidence="11">
    <location>
        <position position="261"/>
    </location>
    <ligand>
        <name>S-adenosyl-L-methionine</name>
        <dbReference type="ChEBI" id="CHEBI:59789"/>
    </ligand>
</feature>
<comment type="caution">
    <text evidence="14">The sequence shown here is derived from an EMBL/GenBank/DDBJ whole genome shotgun (WGS) entry which is preliminary data.</text>
</comment>
<dbReference type="SFLD" id="SFLDG01062">
    <property type="entry name" value="methyltransferase_(Class_A)"/>
    <property type="match status" value="1"/>
</dbReference>
<keyword evidence="2 11" id="KW-0004">4Fe-4S</keyword>
<evidence type="ECO:0000256" key="9">
    <source>
        <dbReference type="ARBA" id="ARBA00023004"/>
    </source>
</evidence>
<dbReference type="Proteomes" id="UP000523795">
    <property type="component" value="Unassembled WGS sequence"/>
</dbReference>
<keyword evidence="15" id="KW-1185">Reference proteome</keyword>
<comment type="miscellaneous">
    <text evidence="11">Reaction proceeds by a ping-pong mechanism involving intermediate methylation of a conserved cysteine residue.</text>
</comment>
<gene>
    <name evidence="11 14" type="primary">rlmN</name>
    <name evidence="14" type="ORF">HER39_15820</name>
</gene>
<keyword evidence="6 11" id="KW-0808">Transferase</keyword>
<feature type="binding site" evidence="11">
    <location>
        <position position="170"/>
    </location>
    <ligand>
        <name>[4Fe-4S] cluster</name>
        <dbReference type="ChEBI" id="CHEBI:49883"/>
        <note>4Fe-4S-S-AdoMet</note>
    </ligand>
</feature>
<keyword evidence="11" id="KW-1015">Disulfide bond</keyword>
<evidence type="ECO:0000256" key="6">
    <source>
        <dbReference type="ARBA" id="ARBA00022679"/>
    </source>
</evidence>
<dbReference type="InterPro" id="IPR013785">
    <property type="entry name" value="Aldolase_TIM"/>
</dbReference>
<dbReference type="InterPro" id="IPR040072">
    <property type="entry name" value="Methyltransferase_A"/>
</dbReference>
<feature type="domain" description="Radical SAM core" evidence="13">
    <location>
        <begin position="149"/>
        <end position="401"/>
    </location>
</feature>
<comment type="function">
    <text evidence="11">Specifically methylates position 2 of adenine 2503 in 23S rRNA and position 2 of adenine 37 in tRNAs.</text>
</comment>
<dbReference type="PIRSF" id="PIRSF006004">
    <property type="entry name" value="CHP00048"/>
    <property type="match status" value="1"/>
</dbReference>
<sequence length="413" mass="45053">MSSQNSSTVSSAAPSAAPDRPQVRPAAEGWQQAVTNEGRPLLQFKPPRVSQPPVHLADLTLAERQEKLKELGLPAFRAKQLSVHYFQHYTPDPGRMSALPKAGRQELVDALFPKLLTEVKRLTTDKGDTIKFLWRLFDGSLVESVLMRYPGRITLCVSSQCGCGMNCPFCATGQAGLTRNMSTAEILDQIVQANRVTAEGGPGGKRRSAEAGPAAERVTNIAFMGMGEPLANYRRVMAAARRMAAEAPEGLGMSARNITVSTVGLVPAINKLAEEDIPVTFALSLHAPDDELRDDLIPVNSRWKVDEALDAAYNYYRTTGRRVSIEYALIKDMNDHAWRADLLARKLNKRGRGWVHVNPTPLNPTPGSIWTSSEPAVMREFVDRLSAAGIPTTLRDTRGKEIDGACGQLAAAE</sequence>
<keyword evidence="11" id="KW-0819">tRNA processing</keyword>
<evidence type="ECO:0000256" key="3">
    <source>
        <dbReference type="ARBA" id="ARBA00022490"/>
    </source>
</evidence>
<dbReference type="HAMAP" id="MF_01849">
    <property type="entry name" value="RNA_methyltr_RlmN"/>
    <property type="match status" value="1"/>
</dbReference>
<keyword evidence="8 11" id="KW-0479">Metal-binding</keyword>
<dbReference type="EC" id="2.1.1.192" evidence="11"/>